<evidence type="ECO:0000256" key="3">
    <source>
        <dbReference type="ARBA" id="ARBA00023125"/>
    </source>
</evidence>
<dbReference type="Gramene" id="rna10327">
    <property type="protein sequence ID" value="RHN74289.1"/>
    <property type="gene ID" value="gene10327"/>
</dbReference>
<keyword evidence="3 6" id="KW-0238">DNA-binding</keyword>
<dbReference type="Gene3D" id="2.40.330.10">
    <property type="entry name" value="DNA-binding pseudobarrel domain"/>
    <property type="match status" value="1"/>
</dbReference>
<evidence type="ECO:0000313" key="7">
    <source>
        <dbReference type="Proteomes" id="UP000265566"/>
    </source>
</evidence>
<dbReference type="AlphaFoldDB" id="A0A396J7T6"/>
<reference evidence="7" key="1">
    <citation type="journal article" date="2018" name="Nat. Plants">
        <title>Whole-genome landscape of Medicago truncatula symbiotic genes.</title>
        <authorList>
            <person name="Pecrix Y."/>
            <person name="Staton S.E."/>
            <person name="Sallet E."/>
            <person name="Lelandais-Briere C."/>
            <person name="Moreau S."/>
            <person name="Carrere S."/>
            <person name="Blein T."/>
            <person name="Jardinaud M.F."/>
            <person name="Latrasse D."/>
            <person name="Zouine M."/>
            <person name="Zahm M."/>
            <person name="Kreplak J."/>
            <person name="Mayjonade B."/>
            <person name="Satge C."/>
            <person name="Perez M."/>
            <person name="Cauet S."/>
            <person name="Marande W."/>
            <person name="Chantry-Darmon C."/>
            <person name="Lopez-Roques C."/>
            <person name="Bouchez O."/>
            <person name="Berard A."/>
            <person name="Debelle F."/>
            <person name="Munos S."/>
            <person name="Bendahmane A."/>
            <person name="Berges H."/>
            <person name="Niebel A."/>
            <person name="Buitink J."/>
            <person name="Frugier F."/>
            <person name="Benhamed M."/>
            <person name="Crespi M."/>
            <person name="Gouzy J."/>
            <person name="Gamas P."/>
        </authorList>
    </citation>
    <scope>NUCLEOTIDE SEQUENCE [LARGE SCALE GENOMIC DNA]</scope>
    <source>
        <strain evidence="7">cv. Jemalong A17</strain>
    </source>
</reference>
<dbReference type="InterPro" id="IPR015300">
    <property type="entry name" value="DNA-bd_pseudobarrel_sf"/>
</dbReference>
<comment type="subcellular location">
    <subcellularLocation>
        <location evidence="1">Nucleus</location>
    </subcellularLocation>
</comment>
<dbReference type="GO" id="GO:0005634">
    <property type="term" value="C:nucleus"/>
    <property type="evidence" value="ECO:0007669"/>
    <property type="project" value="UniProtKB-SubCell"/>
</dbReference>
<protein>
    <submittedName>
        <fullName evidence="6">Putative DNA-binding pseudobarrel domain-containing protein</fullName>
    </submittedName>
</protein>
<organism evidence="6 7">
    <name type="scientific">Medicago truncatula</name>
    <name type="common">Barrel medic</name>
    <name type="synonym">Medicago tribuloides</name>
    <dbReference type="NCBI Taxonomy" id="3880"/>
    <lineage>
        <taxon>Eukaryota</taxon>
        <taxon>Viridiplantae</taxon>
        <taxon>Streptophyta</taxon>
        <taxon>Embryophyta</taxon>
        <taxon>Tracheophyta</taxon>
        <taxon>Spermatophyta</taxon>
        <taxon>Magnoliopsida</taxon>
        <taxon>eudicotyledons</taxon>
        <taxon>Gunneridae</taxon>
        <taxon>Pentapetalae</taxon>
        <taxon>rosids</taxon>
        <taxon>fabids</taxon>
        <taxon>Fabales</taxon>
        <taxon>Fabaceae</taxon>
        <taxon>Papilionoideae</taxon>
        <taxon>50 kb inversion clade</taxon>
        <taxon>NPAAA clade</taxon>
        <taxon>Hologalegina</taxon>
        <taxon>IRL clade</taxon>
        <taxon>Trifolieae</taxon>
        <taxon>Medicago</taxon>
    </lineage>
</organism>
<sequence length="86" mass="9951">MIKGGQPLMIPAHVVQTKLNERSSHIKVSIMGGVIENWSLIWNDKRKSQCHIGLGWYRFFYKALTCIGDKIQFWYQGPGIFRVTII</sequence>
<evidence type="ECO:0000256" key="5">
    <source>
        <dbReference type="ARBA" id="ARBA00023242"/>
    </source>
</evidence>
<dbReference type="GO" id="GO:0003677">
    <property type="term" value="F:DNA binding"/>
    <property type="evidence" value="ECO:0007669"/>
    <property type="project" value="UniProtKB-KW"/>
</dbReference>
<gene>
    <name evidence="6" type="ORF">MtrunA17_Chr2g0308671</name>
</gene>
<evidence type="ECO:0000256" key="2">
    <source>
        <dbReference type="ARBA" id="ARBA00023015"/>
    </source>
</evidence>
<dbReference type="EMBL" id="PSQE01000002">
    <property type="protein sequence ID" value="RHN74289.1"/>
    <property type="molecule type" value="Genomic_DNA"/>
</dbReference>
<evidence type="ECO:0000256" key="4">
    <source>
        <dbReference type="ARBA" id="ARBA00023163"/>
    </source>
</evidence>
<keyword evidence="4" id="KW-0804">Transcription</keyword>
<dbReference type="SUPFAM" id="SSF101936">
    <property type="entry name" value="DNA-binding pseudobarrel domain"/>
    <property type="match status" value="1"/>
</dbReference>
<comment type="caution">
    <text evidence="6">The sequence shown here is derived from an EMBL/GenBank/DDBJ whole genome shotgun (WGS) entry which is preliminary data.</text>
</comment>
<keyword evidence="2" id="KW-0805">Transcription regulation</keyword>
<accession>A0A396J7T6</accession>
<name>A0A396J7T6_MEDTR</name>
<evidence type="ECO:0000256" key="1">
    <source>
        <dbReference type="ARBA" id="ARBA00004123"/>
    </source>
</evidence>
<proteinExistence type="predicted"/>
<dbReference type="Proteomes" id="UP000265566">
    <property type="component" value="Chromosome 2"/>
</dbReference>
<evidence type="ECO:0000313" key="6">
    <source>
        <dbReference type="EMBL" id="RHN74289.1"/>
    </source>
</evidence>
<keyword evidence="5" id="KW-0539">Nucleus</keyword>